<dbReference type="InParanoid" id="A0A409YQI8"/>
<keyword evidence="1" id="KW-1133">Transmembrane helix</keyword>
<feature type="transmembrane region" description="Helical" evidence="1">
    <location>
        <begin position="126"/>
        <end position="143"/>
    </location>
</feature>
<protein>
    <recommendedName>
        <fullName evidence="2">DUF6534 domain-containing protein</fullName>
    </recommendedName>
</protein>
<evidence type="ECO:0000259" key="2">
    <source>
        <dbReference type="Pfam" id="PF20152"/>
    </source>
</evidence>
<evidence type="ECO:0000256" key="1">
    <source>
        <dbReference type="SAM" id="Phobius"/>
    </source>
</evidence>
<feature type="domain" description="DUF6534" evidence="2">
    <location>
        <begin position="224"/>
        <end position="326"/>
    </location>
</feature>
<feature type="domain" description="DUF6534" evidence="2">
    <location>
        <begin position="511"/>
        <end position="605"/>
    </location>
</feature>
<proteinExistence type="predicted"/>
<feature type="transmembrane region" description="Helical" evidence="1">
    <location>
        <begin position="461"/>
        <end position="485"/>
    </location>
</feature>
<feature type="transmembrane region" description="Helical" evidence="1">
    <location>
        <begin position="737"/>
        <end position="759"/>
    </location>
</feature>
<keyword evidence="1" id="KW-0472">Membrane</keyword>
<dbReference type="AlphaFoldDB" id="A0A409YQI8"/>
<comment type="caution">
    <text evidence="3">The sequence shown here is derived from an EMBL/GenBank/DDBJ whole genome shotgun (WGS) entry which is preliminary data.</text>
</comment>
<feature type="transmembrane region" description="Helical" evidence="1">
    <location>
        <begin position="771"/>
        <end position="789"/>
    </location>
</feature>
<name>A0A409YQI8_9AGAR</name>
<gene>
    <name evidence="3" type="ORF">CVT26_012409</name>
</gene>
<accession>A0A409YQI8</accession>
<dbReference type="PANTHER" id="PTHR40465">
    <property type="entry name" value="CHROMOSOME 1, WHOLE GENOME SHOTGUN SEQUENCE"/>
    <property type="match status" value="1"/>
</dbReference>
<keyword evidence="1" id="KW-0812">Transmembrane</keyword>
<feature type="transmembrane region" description="Helical" evidence="1">
    <location>
        <begin position="218"/>
        <end position="239"/>
    </location>
</feature>
<reference evidence="3 4" key="1">
    <citation type="journal article" date="2018" name="Evol. Lett.">
        <title>Horizontal gene cluster transfer increased hallucinogenic mushroom diversity.</title>
        <authorList>
            <person name="Reynolds H.T."/>
            <person name="Vijayakumar V."/>
            <person name="Gluck-Thaler E."/>
            <person name="Korotkin H.B."/>
            <person name="Matheny P.B."/>
            <person name="Slot J.C."/>
        </authorList>
    </citation>
    <scope>NUCLEOTIDE SEQUENCE [LARGE SCALE GENOMIC DNA]</scope>
    <source>
        <strain evidence="3 4">SRW20</strain>
    </source>
</reference>
<dbReference type="InterPro" id="IPR045339">
    <property type="entry name" value="DUF6534"/>
</dbReference>
<feature type="transmembrane region" description="Helical" evidence="1">
    <location>
        <begin position="696"/>
        <end position="717"/>
    </location>
</feature>
<keyword evidence="4" id="KW-1185">Reference proteome</keyword>
<feature type="transmembrane region" description="Helical" evidence="1">
    <location>
        <begin position="390"/>
        <end position="414"/>
    </location>
</feature>
<feature type="transmembrane region" description="Helical" evidence="1">
    <location>
        <begin position="434"/>
        <end position="454"/>
    </location>
</feature>
<feature type="transmembrane region" description="Helical" evidence="1">
    <location>
        <begin position="85"/>
        <end position="106"/>
    </location>
</feature>
<dbReference type="Proteomes" id="UP000284706">
    <property type="component" value="Unassembled WGS sequence"/>
</dbReference>
<feature type="transmembrane region" description="Helical" evidence="1">
    <location>
        <begin position="505"/>
        <end position="526"/>
    </location>
</feature>
<dbReference type="EMBL" id="NHYE01000500">
    <property type="protein sequence ID" value="PPR05262.1"/>
    <property type="molecule type" value="Genomic_DNA"/>
</dbReference>
<feature type="transmembrane region" description="Helical" evidence="1">
    <location>
        <begin position="155"/>
        <end position="173"/>
    </location>
</feature>
<feature type="transmembrane region" description="Helical" evidence="1">
    <location>
        <begin position="833"/>
        <end position="852"/>
    </location>
</feature>
<dbReference type="Pfam" id="PF20152">
    <property type="entry name" value="DUF6534"/>
    <property type="match status" value="2"/>
</dbReference>
<organism evidence="3 4">
    <name type="scientific">Gymnopilus dilepis</name>
    <dbReference type="NCBI Taxonomy" id="231916"/>
    <lineage>
        <taxon>Eukaryota</taxon>
        <taxon>Fungi</taxon>
        <taxon>Dikarya</taxon>
        <taxon>Basidiomycota</taxon>
        <taxon>Agaricomycotina</taxon>
        <taxon>Agaricomycetes</taxon>
        <taxon>Agaricomycetidae</taxon>
        <taxon>Agaricales</taxon>
        <taxon>Agaricineae</taxon>
        <taxon>Hymenogastraceae</taxon>
        <taxon>Gymnopilus</taxon>
    </lineage>
</organism>
<evidence type="ECO:0000313" key="3">
    <source>
        <dbReference type="EMBL" id="PPR05262.1"/>
    </source>
</evidence>
<dbReference type="OrthoDB" id="3223377at2759"/>
<dbReference type="PANTHER" id="PTHR40465:SF1">
    <property type="entry name" value="DUF6534 DOMAIN-CONTAINING PROTEIN"/>
    <property type="match status" value="1"/>
</dbReference>
<sequence length="949" mass="105875">MSNPDMLPSIPANIASLTSPLVLIVSGTATALDPYLDTTDRILLNWGLFGILSTQVCTLPALHKAPLASFISSGKLRYDRLRNKIIVYGLYILECVQTAMTAADLFSTGFGNMNSLDLVNLSPFNTPILCSIVAWIVQCFYAFRIYMLRRSFQGISILITLVRCPGFVVSDIQKAKLCRFVRLVVMRTFHELAWSKGFRLGEFSRFHDEPRLLHSAHVWVSTGIVCDFLVTSTLVWLLFKTRKESDTQGASARILARLVHLIVQTNVLTNLITSINDGVVFAGEPIIQNHVRYVRFHASSSEPLITEPSVLKGLYSNSLLATLNNRVIARRLEMDDIVFQDIRSLYAPSDINALPAIPPDIALSHIAQLVPVWCIKHPSFFPDDRIRNKILVYGLYFLETVQTAMTAADLCFWFATGFGDINNLNQVNLSPFDAPMVCSIVACIVQCFYGFRIYMLRSSFLWVSLLIVVMSISQLVGGIIVGIVAFQVGKFSKFDQEIGARPAQVWFITGIICDILIAVTLVWLLFKSRKESSTRGAGAQILARLVRLIVQTNVLTIRTRLGALSYSVDTFELIMLCSHGGVFKCTTLVTGKLYSNALLATLNNRIIARRLDMDDIVFQDMGPLYAASDKTASVGNSDVDGNGLPAIPPDIALSYVGVLGMVFSDACLAPPKHCSSGMCLRTVYSLYALLNLLQQIIGILLNWCLFGVLSTQVYVYYLSFPDDKIRNKILGGARPIYGLYVLETVQTAMTAADLCFWFATGFGDMNILNRVNISPIDTPMLCSIIAWIVQCFYGFRIYMLRSSLLWVSLLVVLDRHRCISTYKLIMIRPQVWFITSIICDILIAVTLVWLFVTWDGHAYYLVALPRPPYPAVQIPQGKFYSRSRRADSRPPGPSNRADEYSYKYSNALLATLNNRIITRKLEMDDIVFQDIGSLYTASDENASVANPAV</sequence>
<evidence type="ECO:0000313" key="4">
    <source>
        <dbReference type="Proteomes" id="UP000284706"/>
    </source>
</evidence>